<dbReference type="EMBL" id="UPXZ01000036">
    <property type="protein sequence ID" value="VBB46792.1"/>
    <property type="molecule type" value="Genomic_DNA"/>
</dbReference>
<evidence type="ECO:0000313" key="2">
    <source>
        <dbReference type="EMBL" id="VBB46792.1"/>
    </source>
</evidence>
<dbReference type="AlphaFoldDB" id="A0A653AFF9"/>
<protein>
    <submittedName>
        <fullName evidence="2">FAD dependent oxidoreductase</fullName>
    </submittedName>
</protein>
<dbReference type="Gene3D" id="3.50.50.60">
    <property type="entry name" value="FAD/NAD(P)-binding domain"/>
    <property type="match status" value="1"/>
</dbReference>
<name>A0A653AFF9_9BACT</name>
<reference evidence="2" key="1">
    <citation type="submission" date="2018-07" db="EMBL/GenBank/DDBJ databases">
        <authorList>
            <consortium name="Genoscope - CEA"/>
            <person name="William W."/>
        </authorList>
    </citation>
    <scope>NUCLEOTIDE SEQUENCE</scope>
    <source>
        <strain evidence="2">IK1</strain>
    </source>
</reference>
<dbReference type="InterPro" id="IPR036188">
    <property type="entry name" value="FAD/NAD-bd_sf"/>
</dbReference>
<dbReference type="PANTHER" id="PTHR13847">
    <property type="entry name" value="SARCOSINE DEHYDROGENASE-RELATED"/>
    <property type="match status" value="1"/>
</dbReference>
<organism evidence="2">
    <name type="scientific">uncultured Paludibacter sp</name>
    <dbReference type="NCBI Taxonomy" id="497635"/>
    <lineage>
        <taxon>Bacteria</taxon>
        <taxon>Pseudomonadati</taxon>
        <taxon>Bacteroidota</taxon>
        <taxon>Bacteroidia</taxon>
        <taxon>Bacteroidales</taxon>
        <taxon>Paludibacteraceae</taxon>
        <taxon>Paludibacter</taxon>
        <taxon>environmental samples</taxon>
    </lineage>
</organism>
<evidence type="ECO:0000259" key="1">
    <source>
        <dbReference type="Pfam" id="PF01266"/>
    </source>
</evidence>
<dbReference type="Pfam" id="PF01266">
    <property type="entry name" value="DAO"/>
    <property type="match status" value="1"/>
</dbReference>
<feature type="domain" description="FAD dependent oxidoreductase" evidence="1">
    <location>
        <begin position="30"/>
        <end position="375"/>
    </location>
</feature>
<dbReference type="SUPFAM" id="SSF51905">
    <property type="entry name" value="FAD/NAD(P)-binding domain"/>
    <property type="match status" value="1"/>
</dbReference>
<sequence>MLLRSPESFWLLKNGILNSYPSLKKDIECDYLVVGSGITGALISHALIKEKYKVVMVDKRDVATGSSAATTSMIQYEIDTPMHVLAEMIGEKAAVDCYRAGIDSIYALHDLVKKEKIECGFEMKKSLQVAHNSKAVRELLKEYELRKKYAFDAQWITSERLEQEYKMFSYPGLLTNIGASLDAFQLAHALILKNSERGMQVFDHTEIKEVNYNDENVEALTENGCKIVCKKIIYCTGFETLSLFNKKYADIVTTFACVSEQKFNFYPILKDTLIWDTDSPYIYMRTTDDLRLLVGGEDIKYKYDGLTEKLKNQKSKNLQTKLKRLFPAIDFIEDYNWAGAFGITKDGLPFIGEHPDFKNAIFVMGLGGNGITFSVQGMELVLKIIRREDDILLHYYRFDR</sequence>
<proteinExistence type="predicted"/>
<dbReference type="Gene3D" id="3.30.9.10">
    <property type="entry name" value="D-Amino Acid Oxidase, subunit A, domain 2"/>
    <property type="match status" value="1"/>
</dbReference>
<dbReference type="PANTHER" id="PTHR13847:SF201">
    <property type="entry name" value="PUTATIBE OXIDOREDUCTASE"/>
    <property type="match status" value="1"/>
</dbReference>
<accession>A0A653AFF9</accession>
<dbReference type="InterPro" id="IPR006076">
    <property type="entry name" value="FAD-dep_OxRdtase"/>
</dbReference>
<gene>
    <name evidence="2" type="ORF">TRIP_D410055</name>
</gene>
<dbReference type="GO" id="GO:0005737">
    <property type="term" value="C:cytoplasm"/>
    <property type="evidence" value="ECO:0007669"/>
    <property type="project" value="TreeGrafter"/>
</dbReference>